<accession>A0ACB9GI50</accession>
<keyword evidence="2" id="KW-1185">Reference proteome</keyword>
<dbReference type="Proteomes" id="UP001055811">
    <property type="component" value="Linkage Group LG02"/>
</dbReference>
<proteinExistence type="predicted"/>
<reference evidence="1 2" key="2">
    <citation type="journal article" date="2022" name="Mol. Ecol. Resour.">
        <title>The genomes of chicory, endive, great burdock and yacon provide insights into Asteraceae paleo-polyploidization history and plant inulin production.</title>
        <authorList>
            <person name="Fan W."/>
            <person name="Wang S."/>
            <person name="Wang H."/>
            <person name="Wang A."/>
            <person name="Jiang F."/>
            <person name="Liu H."/>
            <person name="Zhao H."/>
            <person name="Xu D."/>
            <person name="Zhang Y."/>
        </authorList>
    </citation>
    <scope>NUCLEOTIDE SEQUENCE [LARGE SCALE GENOMIC DNA]</scope>
    <source>
        <strain evidence="2">cv. Punajuju</strain>
        <tissue evidence="1">Leaves</tissue>
    </source>
</reference>
<sequence>MVKTFFHFSRHVVVYSITKSATLLLRVRLCFTLHLLSFITDFHAISSRSPRVPKPEDYRYNMDSLFESFLVVSDSASVDAFDRLIESKSTDSDQNDLIQRALLLGSVLLEAGKRSVRKRSSVHNASVWPLPSDLTIKVFSMLDTRSVCYVAATCSFFRKCSLDPLCFANIDLATLDPNDSNDVVSTMIQRAGNKLQSIKLGLLPPCPVAPSSILTRPCLSSILSANGGAHGSRLRRLHLYNIERMDDMALLESLSVCPSLVDIEIVGLHVELRQTLESVSKQCPLLERFLFESSKKGRGDGLKYMICYEFGLKCPKVTTLALRGCNLDDYKVSMLLKGLHELKYVDFSASYFLTGSFLEYLGTYGGGNNL</sequence>
<gene>
    <name evidence="1" type="ORF">L2E82_13139</name>
</gene>
<evidence type="ECO:0000313" key="1">
    <source>
        <dbReference type="EMBL" id="KAI3783077.1"/>
    </source>
</evidence>
<organism evidence="1 2">
    <name type="scientific">Cichorium intybus</name>
    <name type="common">Chicory</name>
    <dbReference type="NCBI Taxonomy" id="13427"/>
    <lineage>
        <taxon>Eukaryota</taxon>
        <taxon>Viridiplantae</taxon>
        <taxon>Streptophyta</taxon>
        <taxon>Embryophyta</taxon>
        <taxon>Tracheophyta</taxon>
        <taxon>Spermatophyta</taxon>
        <taxon>Magnoliopsida</taxon>
        <taxon>eudicotyledons</taxon>
        <taxon>Gunneridae</taxon>
        <taxon>Pentapetalae</taxon>
        <taxon>asterids</taxon>
        <taxon>campanulids</taxon>
        <taxon>Asterales</taxon>
        <taxon>Asteraceae</taxon>
        <taxon>Cichorioideae</taxon>
        <taxon>Cichorieae</taxon>
        <taxon>Cichoriinae</taxon>
        <taxon>Cichorium</taxon>
    </lineage>
</organism>
<dbReference type="EMBL" id="CM042010">
    <property type="protein sequence ID" value="KAI3783077.1"/>
    <property type="molecule type" value="Genomic_DNA"/>
</dbReference>
<evidence type="ECO:0000313" key="2">
    <source>
        <dbReference type="Proteomes" id="UP001055811"/>
    </source>
</evidence>
<name>A0ACB9GI50_CICIN</name>
<reference evidence="2" key="1">
    <citation type="journal article" date="2022" name="Mol. Ecol. Resour.">
        <title>The genomes of chicory, endive, great burdock and yacon provide insights into Asteraceae palaeo-polyploidization history and plant inulin production.</title>
        <authorList>
            <person name="Fan W."/>
            <person name="Wang S."/>
            <person name="Wang H."/>
            <person name="Wang A."/>
            <person name="Jiang F."/>
            <person name="Liu H."/>
            <person name="Zhao H."/>
            <person name="Xu D."/>
            <person name="Zhang Y."/>
        </authorList>
    </citation>
    <scope>NUCLEOTIDE SEQUENCE [LARGE SCALE GENOMIC DNA]</scope>
    <source>
        <strain evidence="2">cv. Punajuju</strain>
    </source>
</reference>
<comment type="caution">
    <text evidence="1">The sequence shown here is derived from an EMBL/GenBank/DDBJ whole genome shotgun (WGS) entry which is preliminary data.</text>
</comment>
<protein>
    <submittedName>
        <fullName evidence="1">Uncharacterized protein</fullName>
    </submittedName>
</protein>